<dbReference type="AlphaFoldDB" id="A0A518DGU2"/>
<dbReference type="Proteomes" id="UP000317429">
    <property type="component" value="Chromosome"/>
</dbReference>
<name>A0A518DGU2_9BACT</name>
<reference evidence="3 4" key="1">
    <citation type="submission" date="2019-02" db="EMBL/GenBank/DDBJ databases">
        <title>Deep-cultivation of Planctomycetes and their phenomic and genomic characterization uncovers novel biology.</title>
        <authorList>
            <person name="Wiegand S."/>
            <person name="Jogler M."/>
            <person name="Boedeker C."/>
            <person name="Pinto D."/>
            <person name="Vollmers J."/>
            <person name="Rivas-Marin E."/>
            <person name="Kohn T."/>
            <person name="Peeters S.H."/>
            <person name="Heuer A."/>
            <person name="Rast P."/>
            <person name="Oberbeckmann S."/>
            <person name="Bunk B."/>
            <person name="Jeske O."/>
            <person name="Meyerdierks A."/>
            <person name="Storesund J.E."/>
            <person name="Kallscheuer N."/>
            <person name="Luecker S."/>
            <person name="Lage O.M."/>
            <person name="Pohl T."/>
            <person name="Merkel B.J."/>
            <person name="Hornburger P."/>
            <person name="Mueller R.-W."/>
            <person name="Bruemmer F."/>
            <person name="Labrenz M."/>
            <person name="Spormann A.M."/>
            <person name="Op den Camp H."/>
            <person name="Overmann J."/>
            <person name="Amann R."/>
            <person name="Jetten M.S.M."/>
            <person name="Mascher T."/>
            <person name="Medema M.H."/>
            <person name="Devos D.P."/>
            <person name="Kaster A.-K."/>
            <person name="Ovreas L."/>
            <person name="Rohde M."/>
            <person name="Galperin M.Y."/>
            <person name="Jogler C."/>
        </authorList>
    </citation>
    <scope>NUCLEOTIDE SEQUENCE [LARGE SCALE GENOMIC DNA]</scope>
    <source>
        <strain evidence="3 4">Pla175</strain>
    </source>
</reference>
<dbReference type="OrthoDB" id="9809695at2"/>
<evidence type="ECO:0000313" key="3">
    <source>
        <dbReference type="EMBL" id="QDU90688.1"/>
    </source>
</evidence>
<sequence length="268" mass="28902" precursor="true">MAALPRRQFLSQSAAVAGAWGAASGLAQAASQEGAGPPAAGRQFYEWRSMRLAGASQQARVLEYLKSAALPAWGRLGIGPVGVFTEIGPQAGSDVHVLLTFDTHEQLLGERTGLEADAPYRDAAAGYLAAGKDDPAFGQIDSSLLVAFAGQPKLQTPRQRPRVLELRTYHSHSEAKARRKVEMFNEGEIPIFRKAGFETVFFGESLIGPGLPNLKYMLAADDMTANEAGWKGFIGHPDWAAMKDLPRYADTVSKIEKLFLKPAAFSQV</sequence>
<gene>
    <name evidence="3" type="ORF">Pla175_40970</name>
</gene>
<evidence type="ECO:0000259" key="2">
    <source>
        <dbReference type="Pfam" id="PF07978"/>
    </source>
</evidence>
<dbReference type="PROSITE" id="PS51318">
    <property type="entry name" value="TAT"/>
    <property type="match status" value="1"/>
</dbReference>
<dbReference type="RefSeq" id="WP_145289691.1">
    <property type="nucleotide sequence ID" value="NZ_CP036291.1"/>
</dbReference>
<evidence type="ECO:0000256" key="1">
    <source>
        <dbReference type="SAM" id="SignalP"/>
    </source>
</evidence>
<organism evidence="3 4">
    <name type="scientific">Pirellulimonas nuda</name>
    <dbReference type="NCBI Taxonomy" id="2528009"/>
    <lineage>
        <taxon>Bacteria</taxon>
        <taxon>Pseudomonadati</taxon>
        <taxon>Planctomycetota</taxon>
        <taxon>Planctomycetia</taxon>
        <taxon>Pirellulales</taxon>
        <taxon>Lacipirellulaceae</taxon>
        <taxon>Pirellulimonas</taxon>
    </lineage>
</organism>
<evidence type="ECO:0000313" key="4">
    <source>
        <dbReference type="Proteomes" id="UP000317429"/>
    </source>
</evidence>
<accession>A0A518DGU2</accession>
<keyword evidence="1" id="KW-0732">Signal</keyword>
<dbReference type="EMBL" id="CP036291">
    <property type="protein sequence ID" value="QDU90688.1"/>
    <property type="molecule type" value="Genomic_DNA"/>
</dbReference>
<dbReference type="InterPro" id="IPR012577">
    <property type="entry name" value="NIPSNAP"/>
</dbReference>
<feature type="signal peptide" evidence="1">
    <location>
        <begin position="1"/>
        <end position="29"/>
    </location>
</feature>
<protein>
    <recommendedName>
        <fullName evidence="2">NIPSNAP domain-containing protein</fullName>
    </recommendedName>
</protein>
<feature type="chain" id="PRO_5022174092" description="NIPSNAP domain-containing protein" evidence="1">
    <location>
        <begin position="30"/>
        <end position="268"/>
    </location>
</feature>
<dbReference type="Pfam" id="PF07978">
    <property type="entry name" value="NIPSNAP"/>
    <property type="match status" value="1"/>
</dbReference>
<proteinExistence type="predicted"/>
<dbReference type="Gene3D" id="3.30.70.100">
    <property type="match status" value="2"/>
</dbReference>
<keyword evidence="4" id="KW-1185">Reference proteome</keyword>
<dbReference type="KEGG" id="pnd:Pla175_40970"/>
<dbReference type="InterPro" id="IPR006311">
    <property type="entry name" value="TAT_signal"/>
</dbReference>
<dbReference type="SUPFAM" id="SSF54909">
    <property type="entry name" value="Dimeric alpha+beta barrel"/>
    <property type="match status" value="1"/>
</dbReference>
<dbReference type="InterPro" id="IPR011008">
    <property type="entry name" value="Dimeric_a/b-barrel"/>
</dbReference>
<feature type="domain" description="NIPSNAP" evidence="2">
    <location>
        <begin position="165"/>
        <end position="267"/>
    </location>
</feature>